<keyword evidence="6" id="KW-1185">Reference proteome</keyword>
<dbReference type="InterPro" id="IPR050093">
    <property type="entry name" value="ABC_SmlMolc_Importer"/>
</dbReference>
<dbReference type="FunFam" id="3.40.50.300:FF:000133">
    <property type="entry name" value="Spermidine/putrescine import ATP-binding protein PotA"/>
    <property type="match status" value="1"/>
</dbReference>
<evidence type="ECO:0000256" key="2">
    <source>
        <dbReference type="ARBA" id="ARBA00022741"/>
    </source>
</evidence>
<dbReference type="InterPro" id="IPR003439">
    <property type="entry name" value="ABC_transporter-like_ATP-bd"/>
</dbReference>
<comment type="caution">
    <text evidence="5">The sequence shown here is derived from an EMBL/GenBank/DDBJ whole genome shotgun (WGS) entry which is preliminary data.</text>
</comment>
<dbReference type="GO" id="GO:0016887">
    <property type="term" value="F:ATP hydrolysis activity"/>
    <property type="evidence" value="ECO:0007669"/>
    <property type="project" value="InterPro"/>
</dbReference>
<accession>A0A7Y0E1R0</accession>
<keyword evidence="1" id="KW-0813">Transport</keyword>
<dbReference type="InterPro" id="IPR013611">
    <property type="entry name" value="Transp-assoc_OB_typ2"/>
</dbReference>
<dbReference type="InterPro" id="IPR008995">
    <property type="entry name" value="Mo/tungstate-bd_C_term_dom"/>
</dbReference>
<dbReference type="EMBL" id="JABBNT010000004">
    <property type="protein sequence ID" value="NMM45632.1"/>
    <property type="molecule type" value="Genomic_DNA"/>
</dbReference>
<dbReference type="SUPFAM" id="SSF50331">
    <property type="entry name" value="MOP-like"/>
    <property type="match status" value="1"/>
</dbReference>
<feature type="domain" description="ABC transporter" evidence="4">
    <location>
        <begin position="6"/>
        <end position="236"/>
    </location>
</feature>
<organism evidence="5 6">
    <name type="scientific">Pacificispira spongiicola</name>
    <dbReference type="NCBI Taxonomy" id="2729598"/>
    <lineage>
        <taxon>Bacteria</taxon>
        <taxon>Pseudomonadati</taxon>
        <taxon>Pseudomonadota</taxon>
        <taxon>Alphaproteobacteria</taxon>
        <taxon>Rhodospirillales</taxon>
        <taxon>Rhodospirillaceae</taxon>
        <taxon>Pacificispira</taxon>
    </lineage>
</organism>
<gene>
    <name evidence="5" type="ORF">HH303_14140</name>
</gene>
<dbReference type="SMART" id="SM00382">
    <property type="entry name" value="AAA"/>
    <property type="match status" value="1"/>
</dbReference>
<dbReference type="GO" id="GO:0043190">
    <property type="term" value="C:ATP-binding cassette (ABC) transporter complex"/>
    <property type="evidence" value="ECO:0007669"/>
    <property type="project" value="InterPro"/>
</dbReference>
<dbReference type="Pfam" id="PF00005">
    <property type="entry name" value="ABC_tran"/>
    <property type="match status" value="1"/>
</dbReference>
<keyword evidence="3 5" id="KW-0067">ATP-binding</keyword>
<dbReference type="SUPFAM" id="SSF52540">
    <property type="entry name" value="P-loop containing nucleoside triphosphate hydrolases"/>
    <property type="match status" value="1"/>
</dbReference>
<evidence type="ECO:0000259" key="4">
    <source>
        <dbReference type="PROSITE" id="PS50893"/>
    </source>
</evidence>
<evidence type="ECO:0000256" key="3">
    <source>
        <dbReference type="ARBA" id="ARBA00022840"/>
    </source>
</evidence>
<dbReference type="Gene3D" id="2.40.50.100">
    <property type="match status" value="1"/>
</dbReference>
<dbReference type="Proteomes" id="UP000539372">
    <property type="component" value="Unassembled WGS sequence"/>
</dbReference>
<dbReference type="AlphaFoldDB" id="A0A7Y0E1R0"/>
<dbReference type="RefSeq" id="WP_169626020.1">
    <property type="nucleotide sequence ID" value="NZ_JABBNT010000004.1"/>
</dbReference>
<dbReference type="GO" id="GO:0015847">
    <property type="term" value="P:putrescine transport"/>
    <property type="evidence" value="ECO:0007669"/>
    <property type="project" value="UniProtKB-ARBA"/>
</dbReference>
<dbReference type="Gene3D" id="3.40.50.300">
    <property type="entry name" value="P-loop containing nucleotide triphosphate hydrolases"/>
    <property type="match status" value="1"/>
</dbReference>
<dbReference type="InterPro" id="IPR003593">
    <property type="entry name" value="AAA+_ATPase"/>
</dbReference>
<dbReference type="PANTHER" id="PTHR42781">
    <property type="entry name" value="SPERMIDINE/PUTRESCINE IMPORT ATP-BINDING PROTEIN POTA"/>
    <property type="match status" value="1"/>
</dbReference>
<dbReference type="PROSITE" id="PS50893">
    <property type="entry name" value="ABC_TRANSPORTER_2"/>
    <property type="match status" value="1"/>
</dbReference>
<dbReference type="PANTHER" id="PTHR42781:SF4">
    <property type="entry name" value="SPERMIDINE_PUTRESCINE IMPORT ATP-BINDING PROTEIN POTA"/>
    <property type="match status" value="1"/>
</dbReference>
<dbReference type="InterPro" id="IPR017871">
    <property type="entry name" value="ABC_transporter-like_CS"/>
</dbReference>
<sequence>MTDDFISLQSVRKTYGSVVAVDSVDLDIAKGSFFSLLGPSGCGKTTLLSMMGGLDFPTSGKIFIDGADVTKTPSYRRPANMVFQSYAIFPHLNVAENVGYGLQRSGLSKADLNRQVEEMLDLVHLGGYGNRKTDQLSGGQMQRVALARALVVKPKVLLLDEPLSALDKRLRQNMQIELRAIQREVGITFVFVTHDQEEALTLSDKIAVMARGQVLQCSSPATLYDRPLSREVAEFVGEMNLIPGTVRDVTTTGVSVDMPCFGTRRLQAGTRRFLVGDSVCVAVRPENFHLSEAPEAASMRVTNRAYFGSHIHLILTTDGVAPICADVPAATARRLRDIDGEGVVSVDFDEDTAVLLPGKE</sequence>
<protein>
    <submittedName>
        <fullName evidence="5">ABC transporter ATP-binding protein</fullName>
    </submittedName>
</protein>
<evidence type="ECO:0000313" key="5">
    <source>
        <dbReference type="EMBL" id="NMM45632.1"/>
    </source>
</evidence>
<keyword evidence="2" id="KW-0547">Nucleotide-binding</keyword>
<evidence type="ECO:0000313" key="6">
    <source>
        <dbReference type="Proteomes" id="UP000539372"/>
    </source>
</evidence>
<evidence type="ECO:0000256" key="1">
    <source>
        <dbReference type="ARBA" id="ARBA00022448"/>
    </source>
</evidence>
<dbReference type="Pfam" id="PF08402">
    <property type="entry name" value="TOBE_2"/>
    <property type="match status" value="1"/>
</dbReference>
<dbReference type="GO" id="GO:0005524">
    <property type="term" value="F:ATP binding"/>
    <property type="evidence" value="ECO:0007669"/>
    <property type="project" value="UniProtKB-KW"/>
</dbReference>
<reference evidence="5 6" key="1">
    <citation type="submission" date="2020-04" db="EMBL/GenBank/DDBJ databases">
        <title>Rhodospirillaceae bacterium KN72 isolated from deep sea.</title>
        <authorList>
            <person name="Zhang D.-C."/>
        </authorList>
    </citation>
    <scope>NUCLEOTIDE SEQUENCE [LARGE SCALE GENOMIC DNA]</scope>
    <source>
        <strain evidence="5 6">KN72</strain>
    </source>
</reference>
<dbReference type="PROSITE" id="PS00211">
    <property type="entry name" value="ABC_TRANSPORTER_1"/>
    <property type="match status" value="1"/>
</dbReference>
<name>A0A7Y0E1R0_9PROT</name>
<proteinExistence type="predicted"/>
<dbReference type="InterPro" id="IPR027417">
    <property type="entry name" value="P-loop_NTPase"/>
</dbReference>
<dbReference type="GO" id="GO:0022857">
    <property type="term" value="F:transmembrane transporter activity"/>
    <property type="evidence" value="ECO:0007669"/>
    <property type="project" value="InterPro"/>
</dbReference>